<name>A0ABD3DQM2_9LAMI</name>
<dbReference type="EMBL" id="JAVIJP010000016">
    <property type="protein sequence ID" value="KAL3643165.1"/>
    <property type="molecule type" value="Genomic_DNA"/>
</dbReference>
<dbReference type="PANTHER" id="PTHR11063">
    <property type="entry name" value="GLUTAMATE SEMIALDEHYDE DEHYDROGENASE"/>
    <property type="match status" value="1"/>
</dbReference>
<evidence type="ECO:0000313" key="1">
    <source>
        <dbReference type="EMBL" id="KAL3643165.1"/>
    </source>
</evidence>
<evidence type="ECO:0000313" key="2">
    <source>
        <dbReference type="Proteomes" id="UP001632038"/>
    </source>
</evidence>
<keyword evidence="2" id="KW-1185">Reference proteome</keyword>
<dbReference type="Proteomes" id="UP001632038">
    <property type="component" value="Unassembled WGS sequence"/>
</dbReference>
<organism evidence="1 2">
    <name type="scientific">Castilleja foliolosa</name>
    <dbReference type="NCBI Taxonomy" id="1961234"/>
    <lineage>
        <taxon>Eukaryota</taxon>
        <taxon>Viridiplantae</taxon>
        <taxon>Streptophyta</taxon>
        <taxon>Embryophyta</taxon>
        <taxon>Tracheophyta</taxon>
        <taxon>Spermatophyta</taxon>
        <taxon>Magnoliopsida</taxon>
        <taxon>eudicotyledons</taxon>
        <taxon>Gunneridae</taxon>
        <taxon>Pentapetalae</taxon>
        <taxon>asterids</taxon>
        <taxon>lamiids</taxon>
        <taxon>Lamiales</taxon>
        <taxon>Orobanchaceae</taxon>
        <taxon>Pedicularideae</taxon>
        <taxon>Castillejinae</taxon>
        <taxon>Castilleja</taxon>
    </lineage>
</organism>
<sequence length="52" mass="5656">MEEPIDQTLKKTKLAEGLVLEKTTCPLGVLLIIFESRHDALVQPSGVGMVCC</sequence>
<reference evidence="2" key="1">
    <citation type="journal article" date="2024" name="IScience">
        <title>Strigolactones Initiate the Formation of Haustorium-like Structures in Castilleja.</title>
        <authorList>
            <person name="Buerger M."/>
            <person name="Peterson D."/>
            <person name="Chory J."/>
        </authorList>
    </citation>
    <scope>NUCLEOTIDE SEQUENCE [LARGE SCALE GENOMIC DNA]</scope>
</reference>
<dbReference type="PANTHER" id="PTHR11063:SF27">
    <property type="entry name" value="DELTA-1-PYRROLINE-5-CARBOXYLATE SYNTHASE"/>
    <property type="match status" value="1"/>
</dbReference>
<gene>
    <name evidence="1" type="primary">P5CS_2</name>
    <name evidence="1" type="ORF">CASFOL_013980</name>
</gene>
<dbReference type="InterPro" id="IPR016162">
    <property type="entry name" value="Ald_DH_N"/>
</dbReference>
<dbReference type="AlphaFoldDB" id="A0ABD3DQM2"/>
<protein>
    <submittedName>
        <fullName evidence="1">Delta-1-pyrroline-5-carboxylate synthase</fullName>
    </submittedName>
</protein>
<dbReference type="Gene3D" id="3.40.605.10">
    <property type="entry name" value="Aldehyde Dehydrogenase, Chain A, domain 1"/>
    <property type="match status" value="1"/>
</dbReference>
<accession>A0ABD3DQM2</accession>
<comment type="caution">
    <text evidence="1">The sequence shown here is derived from an EMBL/GenBank/DDBJ whole genome shotgun (WGS) entry which is preliminary data.</text>
</comment>
<proteinExistence type="predicted"/>